<evidence type="ECO:0000256" key="4">
    <source>
        <dbReference type="ARBA" id="ARBA00022642"/>
    </source>
</evidence>
<comment type="pathway">
    <text evidence="2 11">Cofactor biosynthesis; NAD(+) biosynthesis; deamido-NAD(+) from nicotinate D-ribonucleotide: step 1/1.</text>
</comment>
<comment type="caution">
    <text evidence="13">The sequence shown here is derived from an EMBL/GenBank/DDBJ whole genome shotgun (WGS) entry which is preliminary data.</text>
</comment>
<evidence type="ECO:0000256" key="1">
    <source>
        <dbReference type="ARBA" id="ARBA00002324"/>
    </source>
</evidence>
<keyword evidence="7 11" id="KW-0547">Nucleotide-binding</keyword>
<gene>
    <name evidence="11" type="primary">nadD</name>
    <name evidence="13" type="ORF">SAMN02745911_1511</name>
</gene>
<dbReference type="Pfam" id="PF01467">
    <property type="entry name" value="CTP_transf_like"/>
    <property type="match status" value="1"/>
</dbReference>
<evidence type="ECO:0000313" key="13">
    <source>
        <dbReference type="EMBL" id="SHJ04791.1"/>
    </source>
</evidence>
<evidence type="ECO:0000313" key="14">
    <source>
        <dbReference type="Proteomes" id="UP000184290"/>
    </source>
</evidence>
<comment type="similarity">
    <text evidence="3 11">Belongs to the NadD family.</text>
</comment>
<evidence type="ECO:0000256" key="9">
    <source>
        <dbReference type="ARBA" id="ARBA00023027"/>
    </source>
</evidence>
<feature type="domain" description="Cytidyltransferase-like" evidence="12">
    <location>
        <begin position="30"/>
        <end position="209"/>
    </location>
</feature>
<evidence type="ECO:0000256" key="7">
    <source>
        <dbReference type="ARBA" id="ARBA00022741"/>
    </source>
</evidence>
<keyword evidence="14" id="KW-1185">Reference proteome</keyword>
<dbReference type="SUPFAM" id="SSF52374">
    <property type="entry name" value="Nucleotidylyl transferase"/>
    <property type="match status" value="1"/>
</dbReference>
<sequence length="211" mass="23307">MNAGFSAPEWPLPAHALRMPFTMAGMRVGLFGGSFNPPHRGHLLVAETALRRLGLDRLWWMVTPGNPLKDHGVLAPLGERLALSEALARDPRIDVTAFEAAAAIRFTADTVRLVAARRRDVEFVWVMGADSLATFHRWQDWQFIAAAMPIAVVDRPGSTLSLLSSPMAQRFQRWRMPERSARALPGARPPAWVFLHGPRSALSSTALRSNA</sequence>
<evidence type="ECO:0000256" key="2">
    <source>
        <dbReference type="ARBA" id="ARBA00005019"/>
    </source>
</evidence>
<comment type="catalytic activity">
    <reaction evidence="10 11">
        <text>nicotinate beta-D-ribonucleotide + ATP + H(+) = deamido-NAD(+) + diphosphate</text>
        <dbReference type="Rhea" id="RHEA:22860"/>
        <dbReference type="ChEBI" id="CHEBI:15378"/>
        <dbReference type="ChEBI" id="CHEBI:30616"/>
        <dbReference type="ChEBI" id="CHEBI:33019"/>
        <dbReference type="ChEBI" id="CHEBI:57502"/>
        <dbReference type="ChEBI" id="CHEBI:58437"/>
        <dbReference type="EC" id="2.7.7.18"/>
    </reaction>
</comment>
<keyword evidence="6 11" id="KW-0548">Nucleotidyltransferase</keyword>
<protein>
    <recommendedName>
        <fullName evidence="11">Probable nicotinate-nucleotide adenylyltransferase</fullName>
        <ecNumber evidence="11">2.7.7.18</ecNumber>
    </recommendedName>
    <alternativeName>
        <fullName evidence="11">Deamido-NAD(+) diphosphorylase</fullName>
    </alternativeName>
    <alternativeName>
        <fullName evidence="11">Deamido-NAD(+) pyrophosphorylase</fullName>
    </alternativeName>
    <alternativeName>
        <fullName evidence="11">Nicotinate mononucleotide adenylyltransferase</fullName>
        <shortName evidence="11">NaMN adenylyltransferase</shortName>
    </alternativeName>
</protein>
<dbReference type="HAMAP" id="MF_00244">
    <property type="entry name" value="NaMN_adenylyltr"/>
    <property type="match status" value="1"/>
</dbReference>
<dbReference type="InterPro" id="IPR005248">
    <property type="entry name" value="NadD/NMNAT"/>
</dbReference>
<proteinExistence type="inferred from homology"/>
<reference evidence="13 14" key="1">
    <citation type="submission" date="2016-11" db="EMBL/GenBank/DDBJ databases">
        <authorList>
            <person name="Varghese N."/>
            <person name="Submissions S."/>
        </authorList>
    </citation>
    <scope>NUCLEOTIDE SEQUENCE [LARGE SCALE GENOMIC DNA]</scope>
    <source>
        <strain evidence="13 14">DSM 21988</strain>
    </source>
</reference>
<keyword evidence="8 11" id="KW-0067">ATP-binding</keyword>
<evidence type="ECO:0000256" key="8">
    <source>
        <dbReference type="ARBA" id="ARBA00022840"/>
    </source>
</evidence>
<dbReference type="Gene3D" id="3.40.50.620">
    <property type="entry name" value="HUPs"/>
    <property type="match status" value="1"/>
</dbReference>
<keyword evidence="9 11" id="KW-0520">NAD</keyword>
<comment type="function">
    <text evidence="1 11">Catalyzes the reversible adenylation of nicotinate mononucleotide (NaMN) to nicotinic acid adenine dinucleotide (NaAD).</text>
</comment>
<name>A0ABY1IEF1_9HYPH</name>
<evidence type="ECO:0000256" key="5">
    <source>
        <dbReference type="ARBA" id="ARBA00022679"/>
    </source>
</evidence>
<evidence type="ECO:0000256" key="3">
    <source>
        <dbReference type="ARBA" id="ARBA00009014"/>
    </source>
</evidence>
<evidence type="ECO:0000256" key="11">
    <source>
        <dbReference type="HAMAP-Rule" id="MF_00244"/>
    </source>
</evidence>
<dbReference type="PANTHER" id="PTHR39321:SF3">
    <property type="entry name" value="PHOSPHOPANTETHEINE ADENYLYLTRANSFERASE"/>
    <property type="match status" value="1"/>
</dbReference>
<dbReference type="PANTHER" id="PTHR39321">
    <property type="entry name" value="NICOTINATE-NUCLEOTIDE ADENYLYLTRANSFERASE-RELATED"/>
    <property type="match status" value="1"/>
</dbReference>
<keyword evidence="5 11" id="KW-0808">Transferase</keyword>
<dbReference type="EC" id="2.7.7.18" evidence="11"/>
<dbReference type="NCBIfam" id="NF000845">
    <property type="entry name" value="PRK00071.2-4"/>
    <property type="match status" value="1"/>
</dbReference>
<dbReference type="NCBIfam" id="NF000843">
    <property type="entry name" value="PRK00071.2-2"/>
    <property type="match status" value="1"/>
</dbReference>
<dbReference type="EMBL" id="FQZC01000002">
    <property type="protein sequence ID" value="SHJ04791.1"/>
    <property type="molecule type" value="Genomic_DNA"/>
</dbReference>
<evidence type="ECO:0000256" key="10">
    <source>
        <dbReference type="ARBA" id="ARBA00048721"/>
    </source>
</evidence>
<dbReference type="InterPro" id="IPR004821">
    <property type="entry name" value="Cyt_trans-like"/>
</dbReference>
<accession>A0ABY1IEF1</accession>
<dbReference type="NCBIfam" id="TIGR00482">
    <property type="entry name" value="nicotinate (nicotinamide) nucleotide adenylyltransferase"/>
    <property type="match status" value="1"/>
</dbReference>
<dbReference type="InterPro" id="IPR014729">
    <property type="entry name" value="Rossmann-like_a/b/a_fold"/>
</dbReference>
<keyword evidence="4 11" id="KW-0662">Pyridine nucleotide biosynthesis</keyword>
<dbReference type="Proteomes" id="UP000184290">
    <property type="component" value="Unassembled WGS sequence"/>
</dbReference>
<evidence type="ECO:0000259" key="12">
    <source>
        <dbReference type="Pfam" id="PF01467"/>
    </source>
</evidence>
<dbReference type="GO" id="GO:0016779">
    <property type="term" value="F:nucleotidyltransferase activity"/>
    <property type="evidence" value="ECO:0007669"/>
    <property type="project" value="UniProtKB-KW"/>
</dbReference>
<evidence type="ECO:0000256" key="6">
    <source>
        <dbReference type="ARBA" id="ARBA00022695"/>
    </source>
</evidence>
<dbReference type="CDD" id="cd02165">
    <property type="entry name" value="NMNAT"/>
    <property type="match status" value="1"/>
</dbReference>
<organism evidence="13 14">
    <name type="scientific">Aureimonas altamirensis DSM 21988</name>
    <dbReference type="NCBI Taxonomy" id="1121026"/>
    <lineage>
        <taxon>Bacteria</taxon>
        <taxon>Pseudomonadati</taxon>
        <taxon>Pseudomonadota</taxon>
        <taxon>Alphaproteobacteria</taxon>
        <taxon>Hyphomicrobiales</taxon>
        <taxon>Aurantimonadaceae</taxon>
        <taxon>Aureimonas</taxon>
    </lineage>
</organism>